<evidence type="ECO:0000313" key="1">
    <source>
        <dbReference type="EMBL" id="OMO73168.1"/>
    </source>
</evidence>
<protein>
    <submittedName>
        <fullName evidence="1">Uncharacterized protein</fullName>
    </submittedName>
</protein>
<sequence>MEDNNDERKKSAQVTQDSIDVYKAPPLLLHHLDAVLYPPLLAGVSNLPINAKSLIGVEREYGEVVESVGV</sequence>
<gene>
    <name evidence="1" type="ORF">COLO4_27225</name>
</gene>
<organism evidence="1 2">
    <name type="scientific">Corchorus olitorius</name>
    <dbReference type="NCBI Taxonomy" id="93759"/>
    <lineage>
        <taxon>Eukaryota</taxon>
        <taxon>Viridiplantae</taxon>
        <taxon>Streptophyta</taxon>
        <taxon>Embryophyta</taxon>
        <taxon>Tracheophyta</taxon>
        <taxon>Spermatophyta</taxon>
        <taxon>Magnoliopsida</taxon>
        <taxon>eudicotyledons</taxon>
        <taxon>Gunneridae</taxon>
        <taxon>Pentapetalae</taxon>
        <taxon>rosids</taxon>
        <taxon>malvids</taxon>
        <taxon>Malvales</taxon>
        <taxon>Malvaceae</taxon>
        <taxon>Grewioideae</taxon>
        <taxon>Apeibeae</taxon>
        <taxon>Corchorus</taxon>
    </lineage>
</organism>
<dbReference type="EMBL" id="AWUE01019507">
    <property type="protein sequence ID" value="OMO73168.1"/>
    <property type="molecule type" value="Genomic_DNA"/>
</dbReference>
<evidence type="ECO:0000313" key="2">
    <source>
        <dbReference type="Proteomes" id="UP000187203"/>
    </source>
</evidence>
<dbReference type="AlphaFoldDB" id="A0A1R3HS79"/>
<proteinExistence type="predicted"/>
<comment type="caution">
    <text evidence="1">The sequence shown here is derived from an EMBL/GenBank/DDBJ whole genome shotgun (WGS) entry which is preliminary data.</text>
</comment>
<dbReference type="Proteomes" id="UP000187203">
    <property type="component" value="Unassembled WGS sequence"/>
</dbReference>
<name>A0A1R3HS79_9ROSI</name>
<reference evidence="2" key="1">
    <citation type="submission" date="2013-09" db="EMBL/GenBank/DDBJ databases">
        <title>Corchorus olitorius genome sequencing.</title>
        <authorList>
            <person name="Alam M."/>
            <person name="Haque M.S."/>
            <person name="Islam M.S."/>
            <person name="Emdad E.M."/>
            <person name="Islam M.M."/>
            <person name="Ahmed B."/>
            <person name="Halim A."/>
            <person name="Hossen Q.M.M."/>
            <person name="Hossain M.Z."/>
            <person name="Ahmed R."/>
            <person name="Khan M.M."/>
            <person name="Islam R."/>
            <person name="Rashid M.M."/>
            <person name="Khan S.A."/>
            <person name="Rahman M.S."/>
            <person name="Alam M."/>
            <person name="Yahiya A.S."/>
            <person name="Khan M.S."/>
            <person name="Azam M.S."/>
            <person name="Haque T."/>
            <person name="Lashkar M.Z.H."/>
            <person name="Akhand A.I."/>
            <person name="Morshed G."/>
            <person name="Roy S."/>
            <person name="Uddin K.S."/>
            <person name="Rabeya T."/>
            <person name="Hossain A.S."/>
            <person name="Chowdhury A."/>
            <person name="Snigdha A.R."/>
            <person name="Mortoza M.S."/>
            <person name="Matin S.A."/>
            <person name="Hoque S.M.E."/>
            <person name="Islam M.K."/>
            <person name="Roy D.K."/>
            <person name="Haider R."/>
            <person name="Moosa M.M."/>
            <person name="Elias S.M."/>
            <person name="Hasan A.M."/>
            <person name="Jahan S."/>
            <person name="Shafiuddin M."/>
            <person name="Mahmood N."/>
            <person name="Shommy N.S."/>
        </authorList>
    </citation>
    <scope>NUCLEOTIDE SEQUENCE [LARGE SCALE GENOMIC DNA]</scope>
    <source>
        <strain evidence="2">cv. O-4</strain>
    </source>
</reference>
<keyword evidence="2" id="KW-1185">Reference proteome</keyword>
<accession>A0A1R3HS79</accession>